<dbReference type="Proteomes" id="UP000184290">
    <property type="component" value="Unassembled WGS sequence"/>
</dbReference>
<dbReference type="RefSeq" id="WP_060601979.1">
    <property type="nucleotide sequence ID" value="NZ_FQZC01000001.1"/>
</dbReference>
<evidence type="ECO:0000313" key="2">
    <source>
        <dbReference type="Proteomes" id="UP000184290"/>
    </source>
</evidence>
<dbReference type="EMBL" id="FQZC01000001">
    <property type="protein sequence ID" value="SHI71388.1"/>
    <property type="molecule type" value="Genomic_DNA"/>
</dbReference>
<organism evidence="1 2">
    <name type="scientific">Aureimonas altamirensis DSM 21988</name>
    <dbReference type="NCBI Taxonomy" id="1121026"/>
    <lineage>
        <taxon>Bacteria</taxon>
        <taxon>Pseudomonadati</taxon>
        <taxon>Pseudomonadota</taxon>
        <taxon>Alphaproteobacteria</taxon>
        <taxon>Hyphomicrobiales</taxon>
        <taxon>Aurantimonadaceae</taxon>
        <taxon>Aureimonas</taxon>
    </lineage>
</organism>
<reference evidence="1 2" key="1">
    <citation type="submission" date="2016-11" db="EMBL/GenBank/DDBJ databases">
        <authorList>
            <person name="Varghese N."/>
            <person name="Submissions S."/>
        </authorList>
    </citation>
    <scope>NUCLEOTIDE SEQUENCE [LARGE SCALE GENOMIC DNA]</scope>
    <source>
        <strain evidence="1 2">DSM 21988</strain>
    </source>
</reference>
<protein>
    <submittedName>
        <fullName evidence="1">Uncharacterized protein</fullName>
    </submittedName>
</protein>
<evidence type="ECO:0000313" key="1">
    <source>
        <dbReference type="EMBL" id="SHI71388.1"/>
    </source>
</evidence>
<gene>
    <name evidence="1" type="ORF">SAMN02745911_0932</name>
</gene>
<sequence length="896" mass="94464">MAIKKLVGPATAPSSDVFLWDGSGAVRVVAGSTVSIQAKRGIRYRLQNSMDPNGKLFKGDVFALRDNDDNLVVLLQDHTKIVLEDFFLACDDAACAIELPSVENHLKMIDGGTDTPMIAKDGTQYIYSFSASNEPMSMINAFSTQYGITKEVGDLVANVSLQRPMYLPVLGGLGGLGVAGATLGGGSGGGSDAGYVVTTVTTPPLVSEAKSMHVYGNVIAGPVIDGHGLEVSFYDLDGHLILGPIAIASDGTFETDLPKGYRGVLLARVSDKSDGPDYLDEATGKPVDLPGELRLYLFVNGAGSTAVTVSPLSELAVRYAEKTAGQGVVAESAAKAANDYVAAALGIQGEIHQPAAAVIDRSGQVSTGSNYVGKLLASMSGLSANFGYEQSFEYMLLALDKNDLNTPAYVLSFGAHAVDKANPDVHLVDSIASGSPIFAQANEVRLAAMDAIQRDIRIYVLSNIGPDDAAKMSADTLSHLSAEDMEYIPAEALAHIDASRLAAAQLTFLSSEQMQALYGLHVQTQDFGTGFDFTLNRRPELFGTLSAPLPQGASLTIMVDDEQIGFATLSEDRLRWTFNPSLDLYTTSNSLSVAVSTPEMSSLQPGEPLNIDIRSVAMLYTSEIGQLPADYLSNVNAGSFDGLTVEQLKALTVAQLTVMSNEQKLHAFSPSIDSLFSNGHQSTSLQVSADGLELHGSVKAPIPDGVSLRVPMFEDGQMVGEVDVTGETWIWKPTGPLENGPHYFTAGSAISANTVIAMVDSIDPHISNVMARVNGASSLSAQVGNELKFLVSMTEPVTVDTTAGTPTLNIVIGSTVRHLAMASVTSSLLEFTYQVADGDVDMDGITLGEETLSLNGASIRDLAGNDLALDGQIHFYGSMKIGVANSAYPDQSPFPV</sequence>
<accession>A0ABY1I6Z3</accession>
<name>A0ABY1I6Z3_9HYPH</name>
<keyword evidence="2" id="KW-1185">Reference proteome</keyword>
<comment type="caution">
    <text evidence="1">The sequence shown here is derived from an EMBL/GenBank/DDBJ whole genome shotgun (WGS) entry which is preliminary data.</text>
</comment>
<proteinExistence type="predicted"/>